<sequence length="417" mass="45981">MADKGTEQATPQRKKKAREDGDFVRSRELLAAVAMLAGVLVLGAMSSRFVNGWMRVYIDSLSGLRNADLSGERGVELVRRTMLPGMAPIAMVMLAAFAGSLVMGLLQGGGIGFHAKSLAFNFDRINPVTNMGHLFSLRSTTRVVKSMVPAGIMAIFGWYGLHRLMVQSPVMSMVRLPQTFSTAYLLALDAAWVALAWSGLDYAIEFRAWNQRLKMTKQQIREEMRDATGNPQIKARVRQIQRAMRRRRVKADMSRASVLITNPTHYAVALEFSFETMQAPTVLAKGRDLHALEMREEARWAGVPIIENPPLARSLYQAVEPGSSIPFALYQAVAGILAFLYRQRMEEKLRADRAAKAAAQSKPAEVAGMYAEQRGGMVLDRIVADDGMTTEDLEPGAKEETTNDEPGTEVASNKGDL</sequence>
<keyword evidence="3" id="KW-0472">Membrane</keyword>
<keyword evidence="4" id="KW-0282">Flagellum</keyword>
<name>A0A7W8E3J0_9BACT</name>
<evidence type="ECO:0000313" key="4">
    <source>
        <dbReference type="EMBL" id="MBB5057632.1"/>
    </source>
</evidence>
<protein>
    <submittedName>
        <fullName evidence="4">Flagellar biosynthetic protein FlhB</fullName>
    </submittedName>
</protein>
<dbReference type="RefSeq" id="WP_184216669.1">
    <property type="nucleotide sequence ID" value="NZ_JACHIP010000003.1"/>
</dbReference>
<gene>
    <name evidence="4" type="ORF">HDF16_002338</name>
</gene>
<dbReference type="PRINTS" id="PR00950">
    <property type="entry name" value="TYPE3IMSPROT"/>
</dbReference>
<comment type="caution">
    <text evidence="4">The sequence shown here is derived from an EMBL/GenBank/DDBJ whole genome shotgun (WGS) entry which is preliminary data.</text>
</comment>
<keyword evidence="5" id="KW-1185">Reference proteome</keyword>
<keyword evidence="3" id="KW-1133">Transmembrane helix</keyword>
<keyword evidence="4" id="KW-0969">Cilium</keyword>
<feature type="transmembrane region" description="Helical" evidence="3">
    <location>
        <begin position="143"/>
        <end position="161"/>
    </location>
</feature>
<dbReference type="Proteomes" id="UP000540989">
    <property type="component" value="Unassembled WGS sequence"/>
</dbReference>
<keyword evidence="4" id="KW-0966">Cell projection</keyword>
<evidence type="ECO:0000256" key="3">
    <source>
        <dbReference type="SAM" id="Phobius"/>
    </source>
</evidence>
<dbReference type="PANTHER" id="PTHR30531">
    <property type="entry name" value="FLAGELLAR BIOSYNTHETIC PROTEIN FLHB"/>
    <property type="match status" value="1"/>
</dbReference>
<organism evidence="4 5">
    <name type="scientific">Granulicella aggregans</name>
    <dbReference type="NCBI Taxonomy" id="474949"/>
    <lineage>
        <taxon>Bacteria</taxon>
        <taxon>Pseudomonadati</taxon>
        <taxon>Acidobacteriota</taxon>
        <taxon>Terriglobia</taxon>
        <taxon>Terriglobales</taxon>
        <taxon>Acidobacteriaceae</taxon>
        <taxon>Granulicella</taxon>
    </lineage>
</organism>
<feature type="region of interest" description="Disordered" evidence="2">
    <location>
        <begin position="1"/>
        <end position="20"/>
    </location>
</feature>
<comment type="similarity">
    <text evidence="1">Belongs to the type III secretion exporter family.</text>
</comment>
<dbReference type="Pfam" id="PF01312">
    <property type="entry name" value="Bac_export_2"/>
    <property type="match status" value="1"/>
</dbReference>
<reference evidence="4 5" key="1">
    <citation type="submission" date="2020-08" db="EMBL/GenBank/DDBJ databases">
        <title>Genomic Encyclopedia of Type Strains, Phase IV (KMG-V): Genome sequencing to study the core and pangenomes of soil and plant-associated prokaryotes.</title>
        <authorList>
            <person name="Whitman W."/>
        </authorList>
    </citation>
    <scope>NUCLEOTIDE SEQUENCE [LARGE SCALE GENOMIC DNA]</scope>
    <source>
        <strain evidence="4 5">M8UP14</strain>
    </source>
</reference>
<dbReference type="GO" id="GO:0009306">
    <property type="term" value="P:protein secretion"/>
    <property type="evidence" value="ECO:0007669"/>
    <property type="project" value="InterPro"/>
</dbReference>
<dbReference type="Gene3D" id="3.40.1690.10">
    <property type="entry name" value="secretion proteins EscU"/>
    <property type="match status" value="1"/>
</dbReference>
<dbReference type="InterPro" id="IPR006135">
    <property type="entry name" value="T3SS_substrate_exporter"/>
</dbReference>
<dbReference type="EMBL" id="JACHIP010000003">
    <property type="protein sequence ID" value="MBB5057632.1"/>
    <property type="molecule type" value="Genomic_DNA"/>
</dbReference>
<proteinExistence type="inferred from homology"/>
<dbReference type="InterPro" id="IPR029025">
    <property type="entry name" value="T3SS_substrate_exporter_C"/>
</dbReference>
<evidence type="ECO:0000256" key="2">
    <source>
        <dbReference type="SAM" id="MobiDB-lite"/>
    </source>
</evidence>
<feature type="transmembrane region" description="Helical" evidence="3">
    <location>
        <begin position="89"/>
        <end position="113"/>
    </location>
</feature>
<dbReference type="SUPFAM" id="SSF160544">
    <property type="entry name" value="EscU C-terminal domain-like"/>
    <property type="match status" value="1"/>
</dbReference>
<dbReference type="GO" id="GO:0005886">
    <property type="term" value="C:plasma membrane"/>
    <property type="evidence" value="ECO:0007669"/>
    <property type="project" value="TreeGrafter"/>
</dbReference>
<evidence type="ECO:0000256" key="1">
    <source>
        <dbReference type="ARBA" id="ARBA00010690"/>
    </source>
</evidence>
<dbReference type="AlphaFoldDB" id="A0A7W8E3J0"/>
<feature type="transmembrane region" description="Helical" evidence="3">
    <location>
        <begin position="29"/>
        <end position="50"/>
    </location>
</feature>
<keyword evidence="3" id="KW-0812">Transmembrane</keyword>
<feature type="region of interest" description="Disordered" evidence="2">
    <location>
        <begin position="385"/>
        <end position="417"/>
    </location>
</feature>
<feature type="transmembrane region" description="Helical" evidence="3">
    <location>
        <begin position="182"/>
        <end position="200"/>
    </location>
</feature>
<evidence type="ECO:0000313" key="5">
    <source>
        <dbReference type="Proteomes" id="UP000540989"/>
    </source>
</evidence>
<dbReference type="PANTHER" id="PTHR30531:SF12">
    <property type="entry name" value="FLAGELLAR BIOSYNTHETIC PROTEIN FLHB"/>
    <property type="match status" value="1"/>
</dbReference>
<accession>A0A7W8E3J0</accession>